<sequence>MVPRPRVDWTPRFAPYSAHPRPYPAHLSPRPSVLRPHCMARERLLLWLPLPSAANAQLSEASRRLVFNVLSRSLAPGTCETYGSGLLLFHVICDTHGIPEHSRAPVTPSILALFIAELVGRYSEAAIKNAVAAIRAWHVLHRHPWVPNDNEVTSLLRAAEKEAPRLRQPRAAFSHADLLGIVAQLDPDVHLDAAVAAALLVCFWGTARLGELLPQTLQGAFGFTAQRCPTRLNLRHSADENGNPVSVLHLPCTKVRPTTGEDIYWAPRGDSTDASAAVQHHLELNVPLPAAHLFSYLDKNGRAKTLTKTAFLNRLKLAAAAARVPLVKGHSIRISSTTHYLLRGLSFEAMRVKGRWASDAFMLYLRRHAEIMAPYLQESPSVHSEILRCTVLPPMSRN</sequence>
<proteinExistence type="predicted"/>
<gene>
    <name evidence="3" type="ORF">AURDEDRAFT_77570</name>
</gene>
<dbReference type="InterPro" id="IPR010998">
    <property type="entry name" value="Integrase_recombinase_N"/>
</dbReference>
<dbReference type="OMA" id="YHISHAP"/>
<dbReference type="Gene3D" id="1.10.443.10">
    <property type="entry name" value="Intergrase catalytic core"/>
    <property type="match status" value="1"/>
</dbReference>
<dbReference type="PANTHER" id="PTHR34605:SF4">
    <property type="entry name" value="DNA ADENINE METHYLTRANSFERASE"/>
    <property type="match status" value="1"/>
</dbReference>
<dbReference type="Proteomes" id="UP000006514">
    <property type="component" value="Unassembled WGS sequence"/>
</dbReference>
<dbReference type="PANTHER" id="PTHR34605">
    <property type="entry name" value="PHAGE_INTEGRASE DOMAIN-CONTAINING PROTEIN"/>
    <property type="match status" value="1"/>
</dbReference>
<keyword evidence="4" id="KW-1185">Reference proteome</keyword>
<evidence type="ECO:0000313" key="3">
    <source>
        <dbReference type="EMBL" id="EJD32608.1"/>
    </source>
</evidence>
<keyword evidence="1" id="KW-0238">DNA-binding</keyword>
<dbReference type="KEGG" id="adl:AURDEDRAFT_77570"/>
<evidence type="ECO:0000313" key="4">
    <source>
        <dbReference type="Proteomes" id="UP000006514"/>
    </source>
</evidence>
<dbReference type="GO" id="GO:0003677">
    <property type="term" value="F:DNA binding"/>
    <property type="evidence" value="ECO:0007669"/>
    <property type="project" value="UniProtKB-KW"/>
</dbReference>
<dbReference type="InterPro" id="IPR011010">
    <property type="entry name" value="DNA_brk_join_enz"/>
</dbReference>
<evidence type="ECO:0000256" key="2">
    <source>
        <dbReference type="ARBA" id="ARBA00023172"/>
    </source>
</evidence>
<dbReference type="AlphaFoldDB" id="J0WJZ9"/>
<dbReference type="SUPFAM" id="SSF56349">
    <property type="entry name" value="DNA breaking-rejoining enzymes"/>
    <property type="match status" value="1"/>
</dbReference>
<dbReference type="GO" id="GO:0015074">
    <property type="term" value="P:DNA integration"/>
    <property type="evidence" value="ECO:0007669"/>
    <property type="project" value="InterPro"/>
</dbReference>
<dbReference type="Gene3D" id="1.10.150.130">
    <property type="match status" value="1"/>
</dbReference>
<dbReference type="InterPro" id="IPR013762">
    <property type="entry name" value="Integrase-like_cat_sf"/>
</dbReference>
<dbReference type="InParanoid" id="J0WJZ9"/>
<dbReference type="InterPro" id="IPR052925">
    <property type="entry name" value="Phage_Integrase-like_Recomb"/>
</dbReference>
<dbReference type="SUPFAM" id="SSF47823">
    <property type="entry name" value="lambda integrase-like, N-terminal domain"/>
    <property type="match status" value="1"/>
</dbReference>
<dbReference type="OrthoDB" id="2678913at2759"/>
<dbReference type="eggNOG" id="ENOG502SKI5">
    <property type="taxonomic scope" value="Eukaryota"/>
</dbReference>
<evidence type="ECO:0008006" key="5">
    <source>
        <dbReference type="Google" id="ProtNLM"/>
    </source>
</evidence>
<reference evidence="4" key="1">
    <citation type="journal article" date="2012" name="Science">
        <title>The Paleozoic origin of enzymatic lignin decomposition reconstructed from 31 fungal genomes.</title>
        <authorList>
            <person name="Floudas D."/>
            <person name="Binder M."/>
            <person name="Riley R."/>
            <person name="Barry K."/>
            <person name="Blanchette R.A."/>
            <person name="Henrissat B."/>
            <person name="Martinez A.T."/>
            <person name="Otillar R."/>
            <person name="Spatafora J.W."/>
            <person name="Yadav J.S."/>
            <person name="Aerts A."/>
            <person name="Benoit I."/>
            <person name="Boyd A."/>
            <person name="Carlson A."/>
            <person name="Copeland A."/>
            <person name="Coutinho P.M."/>
            <person name="de Vries R.P."/>
            <person name="Ferreira P."/>
            <person name="Findley K."/>
            <person name="Foster B."/>
            <person name="Gaskell J."/>
            <person name="Glotzer D."/>
            <person name="Gorecki P."/>
            <person name="Heitman J."/>
            <person name="Hesse C."/>
            <person name="Hori C."/>
            <person name="Igarashi K."/>
            <person name="Jurgens J.A."/>
            <person name="Kallen N."/>
            <person name="Kersten P."/>
            <person name="Kohler A."/>
            <person name="Kuees U."/>
            <person name="Kumar T.K.A."/>
            <person name="Kuo A."/>
            <person name="LaButti K."/>
            <person name="Larrondo L.F."/>
            <person name="Lindquist E."/>
            <person name="Ling A."/>
            <person name="Lombard V."/>
            <person name="Lucas S."/>
            <person name="Lundell T."/>
            <person name="Martin R."/>
            <person name="McLaughlin D.J."/>
            <person name="Morgenstern I."/>
            <person name="Morin E."/>
            <person name="Murat C."/>
            <person name="Nagy L.G."/>
            <person name="Nolan M."/>
            <person name="Ohm R.A."/>
            <person name="Patyshakuliyeva A."/>
            <person name="Rokas A."/>
            <person name="Ruiz-Duenas F.J."/>
            <person name="Sabat G."/>
            <person name="Salamov A."/>
            <person name="Samejima M."/>
            <person name="Schmutz J."/>
            <person name="Slot J.C."/>
            <person name="St John F."/>
            <person name="Stenlid J."/>
            <person name="Sun H."/>
            <person name="Sun S."/>
            <person name="Syed K."/>
            <person name="Tsang A."/>
            <person name="Wiebenga A."/>
            <person name="Young D."/>
            <person name="Pisabarro A."/>
            <person name="Eastwood D.C."/>
            <person name="Martin F."/>
            <person name="Cullen D."/>
            <person name="Grigoriev I.V."/>
            <person name="Hibbett D.S."/>
        </authorList>
    </citation>
    <scope>NUCLEOTIDE SEQUENCE [LARGE SCALE GENOMIC DNA]</scope>
    <source>
        <strain evidence="4">TFB10046</strain>
    </source>
</reference>
<name>J0WJZ9_AURST</name>
<protein>
    <recommendedName>
        <fullName evidence="5">DNA breaking-rejoining enzyme</fullName>
    </recommendedName>
</protein>
<dbReference type="GO" id="GO:0006310">
    <property type="term" value="P:DNA recombination"/>
    <property type="evidence" value="ECO:0007669"/>
    <property type="project" value="UniProtKB-KW"/>
</dbReference>
<evidence type="ECO:0000256" key="1">
    <source>
        <dbReference type="ARBA" id="ARBA00023125"/>
    </source>
</evidence>
<keyword evidence="2" id="KW-0233">DNA recombination</keyword>
<organism evidence="3 4">
    <name type="scientific">Auricularia subglabra (strain TFB-10046 / SS5)</name>
    <name type="common">White-rot fungus</name>
    <name type="synonym">Auricularia delicata (strain TFB10046)</name>
    <dbReference type="NCBI Taxonomy" id="717982"/>
    <lineage>
        <taxon>Eukaryota</taxon>
        <taxon>Fungi</taxon>
        <taxon>Dikarya</taxon>
        <taxon>Basidiomycota</taxon>
        <taxon>Agaricomycotina</taxon>
        <taxon>Agaricomycetes</taxon>
        <taxon>Auriculariales</taxon>
        <taxon>Auriculariaceae</taxon>
        <taxon>Auricularia</taxon>
    </lineage>
</organism>
<dbReference type="EMBL" id="JH688807">
    <property type="protein sequence ID" value="EJD32608.1"/>
    <property type="molecule type" value="Genomic_DNA"/>
</dbReference>
<accession>J0WJZ9</accession>